<comment type="caution">
    <text evidence="5">The sequence shown here is derived from an EMBL/GenBank/DDBJ whole genome shotgun (WGS) entry which is preliminary data.</text>
</comment>
<evidence type="ECO:0000313" key="6">
    <source>
        <dbReference type="Proteomes" id="UP001595828"/>
    </source>
</evidence>
<keyword evidence="3" id="KW-0804">Transcription</keyword>
<accession>A0ABV8RQV5</accession>
<dbReference type="InterPro" id="IPR009057">
    <property type="entry name" value="Homeodomain-like_sf"/>
</dbReference>
<evidence type="ECO:0000313" key="5">
    <source>
        <dbReference type="EMBL" id="MFC4294656.1"/>
    </source>
</evidence>
<proteinExistence type="predicted"/>
<dbReference type="Proteomes" id="UP001595828">
    <property type="component" value="Unassembled WGS sequence"/>
</dbReference>
<evidence type="ECO:0000256" key="3">
    <source>
        <dbReference type="ARBA" id="ARBA00023163"/>
    </source>
</evidence>
<reference evidence="6" key="1">
    <citation type="journal article" date="2019" name="Int. J. Syst. Evol. Microbiol.">
        <title>The Global Catalogue of Microorganisms (GCM) 10K type strain sequencing project: providing services to taxonomists for standard genome sequencing and annotation.</title>
        <authorList>
            <consortium name="The Broad Institute Genomics Platform"/>
            <consortium name="The Broad Institute Genome Sequencing Center for Infectious Disease"/>
            <person name="Wu L."/>
            <person name="Ma J."/>
        </authorList>
    </citation>
    <scope>NUCLEOTIDE SEQUENCE [LARGE SCALE GENOMIC DNA]</scope>
    <source>
        <strain evidence="6">CGMCC 1.12989</strain>
    </source>
</reference>
<keyword evidence="6" id="KW-1185">Reference proteome</keyword>
<dbReference type="Gene3D" id="3.40.50.880">
    <property type="match status" value="1"/>
</dbReference>
<feature type="domain" description="HTH araC/xylS-type" evidence="4">
    <location>
        <begin position="219"/>
        <end position="317"/>
    </location>
</feature>
<dbReference type="SUPFAM" id="SSF46689">
    <property type="entry name" value="Homeodomain-like"/>
    <property type="match status" value="2"/>
</dbReference>
<dbReference type="Gene3D" id="1.10.10.60">
    <property type="entry name" value="Homeodomain-like"/>
    <property type="match status" value="2"/>
</dbReference>
<dbReference type="InterPro" id="IPR002818">
    <property type="entry name" value="DJ-1/PfpI"/>
</dbReference>
<dbReference type="Pfam" id="PF12833">
    <property type="entry name" value="HTH_18"/>
    <property type="match status" value="1"/>
</dbReference>
<keyword evidence="2" id="KW-0238">DNA-binding</keyword>
<keyword evidence="1" id="KW-0805">Transcription regulation</keyword>
<name>A0ABV8RQV5_9SPHN</name>
<dbReference type="InterPro" id="IPR018062">
    <property type="entry name" value="HTH_AraC-typ_CS"/>
</dbReference>
<dbReference type="InterPro" id="IPR020449">
    <property type="entry name" value="Tscrpt_reg_AraC-type_HTH"/>
</dbReference>
<dbReference type="Pfam" id="PF01965">
    <property type="entry name" value="DJ-1_PfpI"/>
    <property type="match status" value="1"/>
</dbReference>
<dbReference type="InterPro" id="IPR029062">
    <property type="entry name" value="Class_I_gatase-like"/>
</dbReference>
<dbReference type="InterPro" id="IPR018060">
    <property type="entry name" value="HTH_AraC"/>
</dbReference>
<evidence type="ECO:0000256" key="2">
    <source>
        <dbReference type="ARBA" id="ARBA00023125"/>
    </source>
</evidence>
<organism evidence="5 6">
    <name type="scientific">Novosphingobium tardum</name>
    <dbReference type="NCBI Taxonomy" id="1538021"/>
    <lineage>
        <taxon>Bacteria</taxon>
        <taxon>Pseudomonadati</taxon>
        <taxon>Pseudomonadota</taxon>
        <taxon>Alphaproteobacteria</taxon>
        <taxon>Sphingomonadales</taxon>
        <taxon>Sphingomonadaceae</taxon>
        <taxon>Novosphingobium</taxon>
    </lineage>
</organism>
<dbReference type="InterPro" id="IPR052158">
    <property type="entry name" value="INH-QAR"/>
</dbReference>
<dbReference type="PRINTS" id="PR00032">
    <property type="entry name" value="HTHARAC"/>
</dbReference>
<protein>
    <submittedName>
        <fullName evidence="5">GlxA family transcriptional regulator</fullName>
    </submittedName>
</protein>
<dbReference type="SUPFAM" id="SSF52317">
    <property type="entry name" value="Class I glutamine amidotransferase-like"/>
    <property type="match status" value="1"/>
</dbReference>
<dbReference type="RefSeq" id="WP_379538102.1">
    <property type="nucleotide sequence ID" value="NZ_JBHSDR010000003.1"/>
</dbReference>
<dbReference type="PROSITE" id="PS01124">
    <property type="entry name" value="HTH_ARAC_FAMILY_2"/>
    <property type="match status" value="1"/>
</dbReference>
<dbReference type="PROSITE" id="PS00041">
    <property type="entry name" value="HTH_ARAC_FAMILY_1"/>
    <property type="match status" value="1"/>
</dbReference>
<dbReference type="SMART" id="SM00342">
    <property type="entry name" value="HTH_ARAC"/>
    <property type="match status" value="1"/>
</dbReference>
<dbReference type="EMBL" id="JBHSDR010000003">
    <property type="protein sequence ID" value="MFC4294656.1"/>
    <property type="molecule type" value="Genomic_DNA"/>
</dbReference>
<sequence>MSDARFHEIGILLYPGAQQAAVLGLTDLLLTANMFAHANTNNVRRIVVSHWQASETTGAVERVFCSAETEQGPSVCVLPPALLGPPETADPVTTEWLSSRHRDGMVLASVCTGAFVLGEAGVFVGRPVTTHWTYEDRFRATFPMARIDTDRLIVDDGDIITAGGPMSWTDLALTLISRFVGHKVMMQVARSFLLDPPGRQQSYYSGFAPRLDHRDEAILRVQRWFEETDGKQVDVAALAERAGLEERTFLRRFQKATGYTTTEYWQRLRVARAKALLLDTSAAVDRIAWDVGYSDPSAFRKVFRRILGLSPGEYRQRFSQAPITSPRPNN</sequence>
<dbReference type="PANTHER" id="PTHR43130:SF3">
    <property type="entry name" value="HTH-TYPE TRANSCRIPTIONAL REGULATOR RV1931C"/>
    <property type="match status" value="1"/>
</dbReference>
<dbReference type="PANTHER" id="PTHR43130">
    <property type="entry name" value="ARAC-FAMILY TRANSCRIPTIONAL REGULATOR"/>
    <property type="match status" value="1"/>
</dbReference>
<evidence type="ECO:0000256" key="1">
    <source>
        <dbReference type="ARBA" id="ARBA00023015"/>
    </source>
</evidence>
<gene>
    <name evidence="5" type="ORF">ACFO0A_06240</name>
</gene>
<evidence type="ECO:0000259" key="4">
    <source>
        <dbReference type="PROSITE" id="PS01124"/>
    </source>
</evidence>